<evidence type="ECO:0000313" key="6">
    <source>
        <dbReference type="Proteomes" id="UP000318801"/>
    </source>
</evidence>
<dbReference type="SMART" id="SM00098">
    <property type="entry name" value="alkPPc"/>
    <property type="match status" value="1"/>
</dbReference>
<feature type="binding site" evidence="2">
    <location>
        <position position="382"/>
    </location>
    <ligand>
        <name>Mg(2+)</name>
        <dbReference type="ChEBI" id="CHEBI:18420"/>
    </ligand>
</feature>
<dbReference type="GO" id="GO:0004035">
    <property type="term" value="F:alkaline phosphatase activity"/>
    <property type="evidence" value="ECO:0007669"/>
    <property type="project" value="TreeGrafter"/>
</dbReference>
<protein>
    <submittedName>
        <fullName evidence="5">Alkaline phosphatase</fullName>
    </submittedName>
</protein>
<evidence type="ECO:0000256" key="2">
    <source>
        <dbReference type="PIRSR" id="PIRSR601952-2"/>
    </source>
</evidence>
<keyword evidence="4" id="KW-0732">Signal</keyword>
<feature type="binding site" evidence="2">
    <location>
        <position position="387"/>
    </location>
    <ligand>
        <name>Zn(2+)</name>
        <dbReference type="ChEBI" id="CHEBI:29105"/>
        <label>2</label>
    </ligand>
</feature>
<sequence length="587" mass="63284">MRARLTLLAAATFLAGTANAATIYPLDRATVLVGSPFDFKVELDQTYTPDQVEVTVNGKPYADIFGSEAEFIADEKGKDDASLGSALILRDLSLAEAGDYTVAVKAGDEEKTVTWTVYGTPEKPVAKNIIFFLGDGLSVGHRTAARIMSKGMTEGKADGRLNMDDLDHMAFIGTSSTHSIATDSANTMSAYMTGHKSRVNALGVYADRTPPSQDDPKVETIAEALRRQTDKSIGVVSTAELEDATPAATVSHTRLRGDKADIVGMFYKVQPDVMLGGGSAYFLNSDVPGSKRKDDKDYIAMFKDAGYTVVSTATEMNTADQDGATKLLGLFHPGNMDVKLDRSFLKKGTVEEYPDQPGLPEMTKVAIDNLSKNDNGFFLMVEGASIDKMSHPMDWERSIVDVIEFDKAIGTAMEFAKTHPDTMIVVTGDHTHGVSLIGTIDDSVPGDDMREKVMTYDSAGFPNYVDANKDGYPDSVDVSRRLAIFAADFPDYYETWGPKMDGPFEPTVKDENGNYVANDAYKDVPGATLRIGNIPKNASTAVHAVDDVVLQSTGPGSEGFKGYMEESDVYGVMADAFALGTSQKQAD</sequence>
<keyword evidence="2" id="KW-0479">Metal-binding</keyword>
<comment type="cofactor">
    <cofactor evidence="2">
        <name>Mg(2+)</name>
        <dbReference type="ChEBI" id="CHEBI:18420"/>
    </cofactor>
    <text evidence="2">Binds 1 Mg(2+) ion.</text>
</comment>
<feature type="signal peptide" evidence="4">
    <location>
        <begin position="1"/>
        <end position="20"/>
    </location>
</feature>
<dbReference type="InterPro" id="IPR017850">
    <property type="entry name" value="Alkaline_phosphatase_core_sf"/>
</dbReference>
<dbReference type="AlphaFoldDB" id="A0A506UBK4"/>
<evidence type="ECO:0000256" key="3">
    <source>
        <dbReference type="RuleBase" id="RU003946"/>
    </source>
</evidence>
<dbReference type="PANTHER" id="PTHR11596">
    <property type="entry name" value="ALKALINE PHOSPHATASE"/>
    <property type="match status" value="1"/>
</dbReference>
<accession>A0A506UBK4</accession>
<comment type="similarity">
    <text evidence="3">Belongs to the alkaline phosphatase family.</text>
</comment>
<feature type="chain" id="PRO_5021191091" evidence="4">
    <location>
        <begin position="21"/>
        <end position="587"/>
    </location>
</feature>
<comment type="cofactor">
    <cofactor evidence="2">
        <name>Zn(2+)</name>
        <dbReference type="ChEBI" id="CHEBI:29105"/>
    </cofactor>
    <text evidence="2">Binds 2 Zn(2+) ions.</text>
</comment>
<proteinExistence type="inferred from homology"/>
<dbReference type="SUPFAM" id="SSF53649">
    <property type="entry name" value="Alkaline phosphatase-like"/>
    <property type="match status" value="1"/>
</dbReference>
<dbReference type="Gene3D" id="3.40.720.10">
    <property type="entry name" value="Alkaline Phosphatase, subunit A"/>
    <property type="match status" value="1"/>
</dbReference>
<feature type="binding site" evidence="2">
    <location>
        <position position="429"/>
    </location>
    <ligand>
        <name>Zn(2+)</name>
        <dbReference type="ChEBI" id="CHEBI:29105"/>
        <label>2</label>
    </ligand>
</feature>
<gene>
    <name evidence="5" type="ORF">FJU08_08790</name>
</gene>
<feature type="binding site" evidence="2">
    <location>
        <position position="391"/>
    </location>
    <ligand>
        <name>Zn(2+)</name>
        <dbReference type="ChEBI" id="CHEBI:29105"/>
        <label>2</label>
    </ligand>
</feature>
<feature type="binding site" evidence="2">
    <location>
        <position position="245"/>
    </location>
    <ligand>
        <name>Mg(2+)</name>
        <dbReference type="ChEBI" id="CHEBI:18420"/>
    </ligand>
</feature>
<dbReference type="CDD" id="cd16012">
    <property type="entry name" value="ALP"/>
    <property type="match status" value="1"/>
</dbReference>
<reference evidence="5 6" key="1">
    <citation type="submission" date="2019-06" db="EMBL/GenBank/DDBJ databases">
        <authorList>
            <person name="Li M."/>
        </authorList>
    </citation>
    <scope>NUCLEOTIDE SEQUENCE [LARGE SCALE GENOMIC DNA]</scope>
    <source>
        <strain evidence="5 6">BGMRC2036</strain>
    </source>
</reference>
<dbReference type="PANTHER" id="PTHR11596:SF72">
    <property type="entry name" value="ALKALINE PHOSPHATASE"/>
    <property type="match status" value="1"/>
</dbReference>
<organism evidence="5 6">
    <name type="scientific">Martelella alba</name>
    <dbReference type="NCBI Taxonomy" id="2590451"/>
    <lineage>
        <taxon>Bacteria</taxon>
        <taxon>Pseudomonadati</taxon>
        <taxon>Pseudomonadota</taxon>
        <taxon>Alphaproteobacteria</taxon>
        <taxon>Hyphomicrobiales</taxon>
        <taxon>Aurantimonadaceae</taxon>
        <taxon>Martelella</taxon>
    </lineage>
</organism>
<dbReference type="InterPro" id="IPR001952">
    <property type="entry name" value="Alkaline_phosphatase"/>
</dbReference>
<dbReference type="OrthoDB" id="9794455at2"/>
<keyword evidence="2" id="KW-0862">Zinc</keyword>
<keyword evidence="6" id="KW-1185">Reference proteome</keyword>
<feature type="binding site" evidence="2">
    <location>
        <position position="135"/>
    </location>
    <ligand>
        <name>Zn(2+)</name>
        <dbReference type="ChEBI" id="CHEBI:29105"/>
        <label>2</label>
    </ligand>
</feature>
<dbReference type="GO" id="GO:0046872">
    <property type="term" value="F:metal ion binding"/>
    <property type="evidence" value="ECO:0007669"/>
    <property type="project" value="UniProtKB-KW"/>
</dbReference>
<dbReference type="PRINTS" id="PR00113">
    <property type="entry name" value="ALKPHPHTASE"/>
</dbReference>
<comment type="caution">
    <text evidence="5">The sequence shown here is derived from an EMBL/GenBank/DDBJ whole genome shotgun (WGS) entry which is preliminary data.</text>
</comment>
<feature type="binding site" evidence="2">
    <location>
        <position position="243"/>
    </location>
    <ligand>
        <name>Mg(2+)</name>
        <dbReference type="ChEBI" id="CHEBI:18420"/>
    </ligand>
</feature>
<name>A0A506UBK4_9HYPH</name>
<dbReference type="RefSeq" id="WP_141148637.1">
    <property type="nucleotide sequence ID" value="NZ_VHLG01000004.1"/>
</dbReference>
<evidence type="ECO:0000256" key="1">
    <source>
        <dbReference type="PIRSR" id="PIRSR601952-1"/>
    </source>
</evidence>
<feature type="binding site" evidence="2">
    <location>
        <position position="430"/>
    </location>
    <ligand>
        <name>Zn(2+)</name>
        <dbReference type="ChEBI" id="CHEBI:29105"/>
        <label>2</label>
    </ligand>
</feature>
<dbReference type="EMBL" id="VHLG01000004">
    <property type="protein sequence ID" value="TPW30766.1"/>
    <property type="molecule type" value="Genomic_DNA"/>
</dbReference>
<feature type="binding site" evidence="2">
    <location>
        <position position="135"/>
    </location>
    <ligand>
        <name>Mg(2+)</name>
        <dbReference type="ChEBI" id="CHEBI:18420"/>
    </ligand>
</feature>
<evidence type="ECO:0000313" key="5">
    <source>
        <dbReference type="EMBL" id="TPW30766.1"/>
    </source>
</evidence>
<dbReference type="Proteomes" id="UP000318801">
    <property type="component" value="Unassembled WGS sequence"/>
</dbReference>
<keyword evidence="2" id="KW-0460">Magnesium</keyword>
<feature type="active site" description="Phosphoserine intermediate" evidence="1">
    <location>
        <position position="184"/>
    </location>
</feature>
<dbReference type="Pfam" id="PF00245">
    <property type="entry name" value="Alk_phosphatase"/>
    <property type="match status" value="1"/>
</dbReference>
<evidence type="ECO:0000256" key="4">
    <source>
        <dbReference type="SAM" id="SignalP"/>
    </source>
</evidence>
<feature type="binding site" evidence="2">
    <location>
        <position position="543"/>
    </location>
    <ligand>
        <name>Zn(2+)</name>
        <dbReference type="ChEBI" id="CHEBI:29105"/>
        <label>2</label>
    </ligand>
</feature>